<dbReference type="AlphaFoldDB" id="A0A1M5XBT6"/>
<evidence type="ECO:0000313" key="2">
    <source>
        <dbReference type="Proteomes" id="UP000184447"/>
    </source>
</evidence>
<evidence type="ECO:0008006" key="3">
    <source>
        <dbReference type="Google" id="ProtNLM"/>
    </source>
</evidence>
<dbReference type="Proteomes" id="UP000184447">
    <property type="component" value="Unassembled WGS sequence"/>
</dbReference>
<dbReference type="STRING" id="1121316.SAMN02745207_03516"/>
<organism evidence="1 2">
    <name type="scientific">Clostridium grantii DSM 8605</name>
    <dbReference type="NCBI Taxonomy" id="1121316"/>
    <lineage>
        <taxon>Bacteria</taxon>
        <taxon>Bacillati</taxon>
        <taxon>Bacillota</taxon>
        <taxon>Clostridia</taxon>
        <taxon>Eubacteriales</taxon>
        <taxon>Clostridiaceae</taxon>
        <taxon>Clostridium</taxon>
    </lineage>
</organism>
<dbReference type="PANTHER" id="PTHR37953">
    <property type="entry name" value="UPF0127 PROTEIN MJ1496"/>
    <property type="match status" value="1"/>
</dbReference>
<accession>A0A1M5XBT6</accession>
<proteinExistence type="predicted"/>
<dbReference type="Gene3D" id="2.60.120.1140">
    <property type="entry name" value="Protein of unknown function DUF192"/>
    <property type="match status" value="1"/>
</dbReference>
<dbReference type="EMBL" id="FQXM01000026">
    <property type="protein sequence ID" value="SHH96974.1"/>
    <property type="molecule type" value="Genomic_DNA"/>
</dbReference>
<keyword evidence="2" id="KW-1185">Reference proteome</keyword>
<dbReference type="InterPro" id="IPR003795">
    <property type="entry name" value="DUF192"/>
</dbReference>
<sequence length="117" mass="13376">MQIKNKTKNLIVSKEVIIAKNFYSRLKGLLGKENLPENQCLIIYPCKSIHTFFMKFPIDAVFIDKNYKVLKILKNIKPGKTSSYVKKSWAVIEMPVNTLVESKISTGDELLLLSDNI</sequence>
<gene>
    <name evidence="1" type="ORF">SAMN02745207_03516</name>
</gene>
<evidence type="ECO:0000313" key="1">
    <source>
        <dbReference type="EMBL" id="SHH96974.1"/>
    </source>
</evidence>
<dbReference type="OrthoDB" id="9813379at2"/>
<dbReference type="PANTHER" id="PTHR37953:SF1">
    <property type="entry name" value="UPF0127 PROTEIN MJ1496"/>
    <property type="match status" value="1"/>
</dbReference>
<dbReference type="RefSeq" id="WP_073340061.1">
    <property type="nucleotide sequence ID" value="NZ_FQXM01000026.1"/>
</dbReference>
<name>A0A1M5XBT6_9CLOT</name>
<reference evidence="1 2" key="1">
    <citation type="submission" date="2016-11" db="EMBL/GenBank/DDBJ databases">
        <authorList>
            <person name="Jaros S."/>
            <person name="Januszkiewicz K."/>
            <person name="Wedrychowicz H."/>
        </authorList>
    </citation>
    <scope>NUCLEOTIDE SEQUENCE [LARGE SCALE GENOMIC DNA]</scope>
    <source>
        <strain evidence="1 2">DSM 8605</strain>
    </source>
</reference>
<dbReference type="Pfam" id="PF02643">
    <property type="entry name" value="DUF192"/>
    <property type="match status" value="1"/>
</dbReference>
<dbReference type="InterPro" id="IPR038695">
    <property type="entry name" value="Saro_0823-like_sf"/>
</dbReference>
<protein>
    <recommendedName>
        <fullName evidence="3">DUF192 domain-containing protein</fullName>
    </recommendedName>
</protein>